<evidence type="ECO:0000313" key="3">
    <source>
        <dbReference type="Proteomes" id="UP001367508"/>
    </source>
</evidence>
<dbReference type="EMBL" id="JAYMYQ010000005">
    <property type="protein sequence ID" value="KAK7327898.1"/>
    <property type="molecule type" value="Genomic_DNA"/>
</dbReference>
<comment type="caution">
    <text evidence="2">The sequence shown here is derived from an EMBL/GenBank/DDBJ whole genome shotgun (WGS) entry which is preliminary data.</text>
</comment>
<dbReference type="InterPro" id="IPR057939">
    <property type="entry name" value="TRF2_HOY1_PH"/>
</dbReference>
<evidence type="ECO:0000313" key="2">
    <source>
        <dbReference type="EMBL" id="KAK7327898.1"/>
    </source>
</evidence>
<dbReference type="PANTHER" id="PTHR33494:SF5">
    <property type="entry name" value="F10A16.6 PROTEIN"/>
    <property type="match status" value="1"/>
</dbReference>
<reference evidence="2 3" key="1">
    <citation type="submission" date="2024-01" db="EMBL/GenBank/DDBJ databases">
        <title>The genomes of 5 underutilized Papilionoideae crops provide insights into root nodulation and disease resistanc.</title>
        <authorList>
            <person name="Jiang F."/>
        </authorList>
    </citation>
    <scope>NUCLEOTIDE SEQUENCE [LARGE SCALE GENOMIC DNA]</scope>
    <source>
        <strain evidence="2">LVBAO_FW01</strain>
        <tissue evidence="2">Leaves</tissue>
    </source>
</reference>
<dbReference type="PANTHER" id="PTHR33494">
    <property type="entry name" value="OS02G0793800 PROTEIN"/>
    <property type="match status" value="1"/>
</dbReference>
<sequence>MWDRIEAGHKMFVDSTFAANSDGERHMKNQSNVTLENYIKGPLPVGTKDKSNATCQKTKKGASTPKAVHFHATLLKIGAFQKLMWDIQDEDTFLKHRIEIQWWNILAMHAAMEKNKSGILEIELDKPPTFSHETSLRSKRPSSFEPLQDFTQGQALTYRRHYLEFSPGVLDKYYAELLQFDKRLLKLSQVPYPSLIFPYFDPKLPLLYQGTTNPVLDGTTQTNATNNDQPPIMMSSQQTEVEPFGNIGAEGDVVARLDDLINCSKRYKPTIDSYSIFDFEDPTFSLIDDLPEADSDATTSSLEVLIHGLQEHCPPSN</sequence>
<organism evidence="2 3">
    <name type="scientific">Canavalia gladiata</name>
    <name type="common">Sword bean</name>
    <name type="synonym">Dolichos gladiatus</name>
    <dbReference type="NCBI Taxonomy" id="3824"/>
    <lineage>
        <taxon>Eukaryota</taxon>
        <taxon>Viridiplantae</taxon>
        <taxon>Streptophyta</taxon>
        <taxon>Embryophyta</taxon>
        <taxon>Tracheophyta</taxon>
        <taxon>Spermatophyta</taxon>
        <taxon>Magnoliopsida</taxon>
        <taxon>eudicotyledons</taxon>
        <taxon>Gunneridae</taxon>
        <taxon>Pentapetalae</taxon>
        <taxon>rosids</taxon>
        <taxon>fabids</taxon>
        <taxon>Fabales</taxon>
        <taxon>Fabaceae</taxon>
        <taxon>Papilionoideae</taxon>
        <taxon>50 kb inversion clade</taxon>
        <taxon>NPAAA clade</taxon>
        <taxon>indigoferoid/millettioid clade</taxon>
        <taxon>Phaseoleae</taxon>
        <taxon>Canavalia</taxon>
    </lineage>
</organism>
<proteinExistence type="predicted"/>
<dbReference type="Proteomes" id="UP001367508">
    <property type="component" value="Unassembled WGS sequence"/>
</dbReference>
<name>A0AAN9L512_CANGL</name>
<evidence type="ECO:0000259" key="1">
    <source>
        <dbReference type="Pfam" id="PF24818"/>
    </source>
</evidence>
<accession>A0AAN9L512</accession>
<dbReference type="AlphaFoldDB" id="A0AAN9L512"/>
<keyword evidence="3" id="KW-1185">Reference proteome</keyword>
<feature type="domain" description="TRF2/HOY1 PH-like" evidence="1">
    <location>
        <begin position="81"/>
        <end position="171"/>
    </location>
</feature>
<dbReference type="Pfam" id="PF24818">
    <property type="entry name" value="PH_TRF2_HOY1"/>
    <property type="match status" value="1"/>
</dbReference>
<protein>
    <recommendedName>
        <fullName evidence="1">TRF2/HOY1 PH-like domain-containing protein</fullName>
    </recommendedName>
</protein>
<gene>
    <name evidence="2" type="ORF">VNO77_21991</name>
</gene>